<dbReference type="Gene3D" id="3.30.70.360">
    <property type="match status" value="1"/>
</dbReference>
<organism evidence="7 8">
    <name type="scientific">Microdochium bolleyi</name>
    <dbReference type="NCBI Taxonomy" id="196109"/>
    <lineage>
        <taxon>Eukaryota</taxon>
        <taxon>Fungi</taxon>
        <taxon>Dikarya</taxon>
        <taxon>Ascomycota</taxon>
        <taxon>Pezizomycotina</taxon>
        <taxon>Sordariomycetes</taxon>
        <taxon>Xylariomycetidae</taxon>
        <taxon>Xylariales</taxon>
        <taxon>Microdochiaceae</taxon>
        <taxon>Microdochium</taxon>
    </lineage>
</organism>
<dbReference type="GO" id="GO:0004180">
    <property type="term" value="F:carboxypeptidase activity"/>
    <property type="evidence" value="ECO:0007669"/>
    <property type="project" value="TreeGrafter"/>
</dbReference>
<dbReference type="Gene3D" id="1.10.150.900">
    <property type="match status" value="1"/>
</dbReference>
<dbReference type="InterPro" id="IPR036264">
    <property type="entry name" value="Bact_exopeptidase_dim_dom"/>
</dbReference>
<evidence type="ECO:0000256" key="1">
    <source>
        <dbReference type="ARBA" id="ARBA00006247"/>
    </source>
</evidence>
<keyword evidence="8" id="KW-1185">Reference proteome</keyword>
<proteinExistence type="inferred from homology"/>
<keyword evidence="3" id="KW-0479">Metal-binding</keyword>
<keyword evidence="2" id="KW-0645">Protease</keyword>
<comment type="similarity">
    <text evidence="1">Belongs to the peptidase M20A family.</text>
</comment>
<dbReference type="PANTHER" id="PTHR45962">
    <property type="entry name" value="N-FATTY-ACYL-AMINO ACID SYNTHASE/HYDROLASE PM20D1"/>
    <property type="match status" value="1"/>
</dbReference>
<evidence type="ECO:0000256" key="3">
    <source>
        <dbReference type="ARBA" id="ARBA00022723"/>
    </source>
</evidence>
<dbReference type="SUPFAM" id="SSF55031">
    <property type="entry name" value="Bacterial exopeptidase dimerisation domain"/>
    <property type="match status" value="1"/>
</dbReference>
<dbReference type="PROSITE" id="PS00758">
    <property type="entry name" value="ARGE_DAPE_CPG2_1"/>
    <property type="match status" value="1"/>
</dbReference>
<dbReference type="FunFam" id="3.40.630.10:FF:000027">
    <property type="entry name" value="N-fatty-acyl-amino acid synthase/hydrolase PM20D1"/>
    <property type="match status" value="1"/>
</dbReference>
<dbReference type="InterPro" id="IPR001261">
    <property type="entry name" value="ArgE/DapE_CS"/>
</dbReference>
<evidence type="ECO:0000256" key="2">
    <source>
        <dbReference type="ARBA" id="ARBA00022670"/>
    </source>
</evidence>
<evidence type="ECO:0000313" key="8">
    <source>
        <dbReference type="Proteomes" id="UP000070501"/>
    </source>
</evidence>
<protein>
    <recommendedName>
        <fullName evidence="6">Peptidase M20 dimerisation domain-containing protein</fullName>
    </recommendedName>
</protein>
<accession>A0A136J495</accession>
<keyword evidence="4" id="KW-0378">Hydrolase</keyword>
<name>A0A136J495_9PEZI</name>
<evidence type="ECO:0000259" key="6">
    <source>
        <dbReference type="Pfam" id="PF07687"/>
    </source>
</evidence>
<dbReference type="InterPro" id="IPR002933">
    <property type="entry name" value="Peptidase_M20"/>
</dbReference>
<dbReference type="GO" id="GO:0046872">
    <property type="term" value="F:metal ion binding"/>
    <property type="evidence" value="ECO:0007669"/>
    <property type="project" value="UniProtKB-KW"/>
</dbReference>
<keyword evidence="5" id="KW-0862">Zinc</keyword>
<reference evidence="8" key="1">
    <citation type="submission" date="2016-02" db="EMBL/GenBank/DDBJ databases">
        <title>Draft genome sequence of Microdochium bolleyi, a fungal endophyte of beachgrass.</title>
        <authorList>
            <consortium name="DOE Joint Genome Institute"/>
            <person name="David A.S."/>
            <person name="May G."/>
            <person name="Haridas S."/>
            <person name="Lim J."/>
            <person name="Wang M."/>
            <person name="Labutti K."/>
            <person name="Lipzen A."/>
            <person name="Barry K."/>
            <person name="Grigoriev I.V."/>
        </authorList>
    </citation>
    <scope>NUCLEOTIDE SEQUENCE [LARGE SCALE GENOMIC DNA]</scope>
    <source>
        <strain evidence="8">J235TASD1</strain>
    </source>
</reference>
<dbReference type="Pfam" id="PF01546">
    <property type="entry name" value="Peptidase_M20"/>
    <property type="match status" value="1"/>
</dbReference>
<dbReference type="CDD" id="cd05674">
    <property type="entry name" value="M20_yscS"/>
    <property type="match status" value="1"/>
</dbReference>
<dbReference type="PANTHER" id="PTHR45962:SF1">
    <property type="entry name" value="N-FATTY-ACYL-AMINO ACID SYNTHASE_HYDROLASE PM20D1"/>
    <property type="match status" value="1"/>
</dbReference>
<dbReference type="OrthoDB" id="3064516at2759"/>
<dbReference type="InterPro" id="IPR047177">
    <property type="entry name" value="Pept_M20A"/>
</dbReference>
<evidence type="ECO:0000313" key="7">
    <source>
        <dbReference type="EMBL" id="KXJ91776.1"/>
    </source>
</evidence>
<evidence type="ECO:0000256" key="5">
    <source>
        <dbReference type="ARBA" id="ARBA00022833"/>
    </source>
</evidence>
<dbReference type="SUPFAM" id="SSF53187">
    <property type="entry name" value="Zn-dependent exopeptidases"/>
    <property type="match status" value="1"/>
</dbReference>
<dbReference type="Proteomes" id="UP000070501">
    <property type="component" value="Unassembled WGS sequence"/>
</dbReference>
<gene>
    <name evidence="7" type="ORF">Micbo1qcDRAFT_161797</name>
</gene>
<dbReference type="GO" id="GO:0000328">
    <property type="term" value="C:fungal-type vacuole lumen"/>
    <property type="evidence" value="ECO:0007669"/>
    <property type="project" value="TreeGrafter"/>
</dbReference>
<dbReference type="EMBL" id="KQ964249">
    <property type="protein sequence ID" value="KXJ91776.1"/>
    <property type="molecule type" value="Genomic_DNA"/>
</dbReference>
<dbReference type="AlphaFoldDB" id="A0A136J495"/>
<dbReference type="STRING" id="196109.A0A136J495"/>
<dbReference type="InParanoid" id="A0A136J495"/>
<dbReference type="Pfam" id="PF07687">
    <property type="entry name" value="M20_dimer"/>
    <property type="match status" value="1"/>
</dbReference>
<evidence type="ECO:0000256" key="4">
    <source>
        <dbReference type="ARBA" id="ARBA00022801"/>
    </source>
</evidence>
<sequence length="661" mass="72083">MLAFLDFPSLVPGLVFLGPRQDRQRSLGIMVGLSWPQLAACALSLWAATGALASPSLARDPSSLYHTFDNHHGGSHAEFKCDLSAPLDPAADGLPTAGDILSGDAALKLQVYRHAEVVKVPSVSYDDNGEPGEDSRWEVFHKLHDVLEKLYPKFHARAKKETVNTFGLVFTLKGTDSSLKPLMLTAHQDVVPVADASTWKYPPFSAHFDGRWLWGRGAADDKNSLTALFSALETLLDQPGWKPRRDIVLALGFDEECSGKRGAAYISKFLLERYGRDSMAFLLDEGGLGLRAIGDVLYALPSVMEKGHVDIFFDLTIAGGHSSMPFPHTGIGVMSRIVSILESHPYTPHIVPQGPVHNHMVCQARYSPAFDEDVTRLVRKAAAAAAARDDGGAAAALAELARVLVNKDRATQYSITTSQSVDTFHGGVKINAMPERVIVGVNHRIAPHDSVDVVKENILRRIRPVVRDFGITLRAFEGEHGTEDLLARIATDDDSSEADGYGYAGAEISQRPPVDAMYEVDYNATLVLSTSQNTHVAPVSPSTLDDDVWNVFAGTIRHSFAFDNGTVVPVGEIMTGNTDTRHYLDLTRHVYRWVPTRDGARAGAHTVDEGIDMLSHMETVQFYYDLVRNFDAATDVARVAAGSVKEDGRHHEQDVGGMGEL</sequence>
<feature type="domain" description="Peptidase M20 dimerisation" evidence="6">
    <location>
        <begin position="306"/>
        <end position="463"/>
    </location>
</feature>
<dbReference type="Gene3D" id="3.40.630.10">
    <property type="entry name" value="Zn peptidases"/>
    <property type="match status" value="1"/>
</dbReference>
<dbReference type="InterPro" id="IPR011650">
    <property type="entry name" value="Peptidase_M20_dimer"/>
</dbReference>
<dbReference type="GO" id="GO:0051603">
    <property type="term" value="P:proteolysis involved in protein catabolic process"/>
    <property type="evidence" value="ECO:0007669"/>
    <property type="project" value="TreeGrafter"/>
</dbReference>